<evidence type="ECO:0000313" key="7">
    <source>
        <dbReference type="Proteomes" id="UP001494588"/>
    </source>
</evidence>
<dbReference type="InterPro" id="IPR000192">
    <property type="entry name" value="Aminotrans_V_dom"/>
</dbReference>
<feature type="domain" description="Aminotransferase class V" evidence="5">
    <location>
        <begin position="41"/>
        <end position="282"/>
    </location>
</feature>
<dbReference type="EMBL" id="JAZHGC010000083">
    <property type="protein sequence ID" value="MEM5292343.1"/>
    <property type="molecule type" value="Genomic_DNA"/>
</dbReference>
<dbReference type="PANTHER" id="PTHR42778">
    <property type="entry name" value="2-AMINOETHYLPHOSPHONATE--PYRUVATE TRANSAMINASE"/>
    <property type="match status" value="1"/>
</dbReference>
<comment type="cofactor">
    <cofactor evidence="1">
        <name>pyridoxal 5'-phosphate</name>
        <dbReference type="ChEBI" id="CHEBI:597326"/>
    </cofactor>
</comment>
<dbReference type="Pfam" id="PF00266">
    <property type="entry name" value="Aminotran_5"/>
    <property type="match status" value="1"/>
</dbReference>
<dbReference type="Gene3D" id="3.90.1150.10">
    <property type="entry name" value="Aspartate Aminotransferase, domain 1"/>
    <property type="match status" value="1"/>
</dbReference>
<gene>
    <name evidence="6" type="ORF">V4C55_42395</name>
</gene>
<dbReference type="InterPro" id="IPR015422">
    <property type="entry name" value="PyrdxlP-dep_Trfase_small"/>
</dbReference>
<dbReference type="SUPFAM" id="SSF53383">
    <property type="entry name" value="PLP-dependent transferases"/>
    <property type="match status" value="1"/>
</dbReference>
<name>A0ABU9QT65_9BURK</name>
<proteinExistence type="predicted"/>
<comment type="caution">
    <text evidence="6">The sequence shown here is derived from an EMBL/GenBank/DDBJ whole genome shotgun (WGS) entry which is preliminary data.</text>
</comment>
<dbReference type="InterPro" id="IPR015424">
    <property type="entry name" value="PyrdxlP-dep_Trfase"/>
</dbReference>
<reference evidence="6 7" key="1">
    <citation type="submission" date="2024-01" db="EMBL/GenBank/DDBJ databases">
        <title>The diversity of rhizobia nodulating Mimosa spp. in eleven states of Brazil covering several biomes is determined by host plant, location, and edaphic factors.</title>
        <authorList>
            <person name="Rouws L."/>
            <person name="Barauna A."/>
            <person name="Beukes C."/>
            <person name="De Faria S.M."/>
            <person name="Gross E."/>
            <person name="Dos Reis Junior F.B."/>
            <person name="Simon M."/>
            <person name="Maluk M."/>
            <person name="Odee D.W."/>
            <person name="Kenicer G."/>
            <person name="Young J.P.W."/>
            <person name="Reis V.M."/>
            <person name="Zilli J."/>
            <person name="James E.K."/>
        </authorList>
    </citation>
    <scope>NUCLEOTIDE SEQUENCE [LARGE SCALE GENOMIC DNA]</scope>
    <source>
        <strain evidence="6 7">JPY77</strain>
    </source>
</reference>
<sequence>MEKHAILMTTGSLALSNEVKAEMQLDVDSRSLQFRLTTAFIRELILGMVDGNGTHSVVPLPGGGSYGMEAALASFVSRTDRPLVCVNGNCGEQILEIMRHRGIRARSLRTPCDRPISVNELGRCLEADPDISHVCLVHCESPTGVVNPINELVQLAKQHKVKTIVDAVNSFGALEISARRTPFDVLVTVSDKCIEAPPGISFVIASLDELESSVSDLGSLILDVRNHWRSIEKTGQWHSMPPTHVVQACKKALEVLAVEGINKRSIRYAAVSDEIVRATEKYAIPLLGPRVRSPTCVALTSHGTINSQREFDALYAHLTKYNLYIDPNLNIETCSYTIGCMGAVKPTSIYLLATAFRVFFQPVDAIRAPH</sequence>
<organism evidence="6 7">
    <name type="scientific">Paraburkholderia sabiae</name>
    <dbReference type="NCBI Taxonomy" id="273251"/>
    <lineage>
        <taxon>Bacteria</taxon>
        <taxon>Pseudomonadati</taxon>
        <taxon>Pseudomonadota</taxon>
        <taxon>Betaproteobacteria</taxon>
        <taxon>Burkholderiales</taxon>
        <taxon>Burkholderiaceae</taxon>
        <taxon>Paraburkholderia</taxon>
    </lineage>
</organism>
<keyword evidence="3" id="KW-0808">Transferase</keyword>
<dbReference type="PANTHER" id="PTHR42778:SF1">
    <property type="entry name" value="2-AMINOETHYLPHOSPHONATE--PYRUVATE TRANSAMINASE"/>
    <property type="match status" value="1"/>
</dbReference>
<evidence type="ECO:0000259" key="5">
    <source>
        <dbReference type="Pfam" id="PF00266"/>
    </source>
</evidence>
<evidence type="ECO:0000256" key="4">
    <source>
        <dbReference type="ARBA" id="ARBA00022898"/>
    </source>
</evidence>
<evidence type="ECO:0000256" key="2">
    <source>
        <dbReference type="ARBA" id="ARBA00022576"/>
    </source>
</evidence>
<dbReference type="GO" id="GO:0008483">
    <property type="term" value="F:transaminase activity"/>
    <property type="evidence" value="ECO:0007669"/>
    <property type="project" value="UniProtKB-KW"/>
</dbReference>
<accession>A0ABU9QT65</accession>
<keyword evidence="4" id="KW-0663">Pyridoxal phosphate</keyword>
<dbReference type="RefSeq" id="WP_201661318.1">
    <property type="nucleotide sequence ID" value="NZ_CAJHCS010000047.1"/>
</dbReference>
<protein>
    <submittedName>
        <fullName evidence="6">Aminotransferase class V-fold PLP-dependent enzyme</fullName>
    </submittedName>
</protein>
<dbReference type="InterPro" id="IPR015421">
    <property type="entry name" value="PyrdxlP-dep_Trfase_major"/>
</dbReference>
<dbReference type="PIRSF" id="PIRSF000524">
    <property type="entry name" value="SPT"/>
    <property type="match status" value="1"/>
</dbReference>
<dbReference type="Gene3D" id="3.40.640.10">
    <property type="entry name" value="Type I PLP-dependent aspartate aminotransferase-like (Major domain)"/>
    <property type="match status" value="1"/>
</dbReference>
<evidence type="ECO:0000256" key="1">
    <source>
        <dbReference type="ARBA" id="ARBA00001933"/>
    </source>
</evidence>
<evidence type="ECO:0000256" key="3">
    <source>
        <dbReference type="ARBA" id="ARBA00022679"/>
    </source>
</evidence>
<keyword evidence="7" id="KW-1185">Reference proteome</keyword>
<dbReference type="Proteomes" id="UP001494588">
    <property type="component" value="Unassembled WGS sequence"/>
</dbReference>
<dbReference type="InterPro" id="IPR024169">
    <property type="entry name" value="SP_NH2Trfase/AEP_transaminase"/>
</dbReference>
<keyword evidence="2 6" id="KW-0032">Aminotransferase</keyword>
<evidence type="ECO:0000313" key="6">
    <source>
        <dbReference type="EMBL" id="MEM5292343.1"/>
    </source>
</evidence>